<evidence type="ECO:0000256" key="2">
    <source>
        <dbReference type="ARBA" id="ARBA00022670"/>
    </source>
</evidence>
<dbReference type="EMBL" id="PXYK01000005">
    <property type="protein sequence ID" value="PSJ63305.1"/>
    <property type="molecule type" value="Genomic_DNA"/>
</dbReference>
<dbReference type="Pfam" id="PF00082">
    <property type="entry name" value="Peptidase_S8"/>
    <property type="match status" value="1"/>
</dbReference>
<sequence length="706" mass="74924">MKNRTADEKEFFYTDKTSGKQVSFEPVPNRYVYSFTEKDTASILKEKAHSPRVDASRGYRVVEVADPKDTLEVATAAGGAAPLNTLPALKDGDGNERLVVPDEFAVQFAPGVAPAKAEAVLAKMDLAINQRFRTPGFYMVAVPEGYALFQTMRMVSGRDDVEFVEPSEFSTDDRLQSGGGADLVELQYLWGLHNTGQTVDGVAGTKEIDVKALAAWKITRGSPDVVICVLDTGCDMTHADIAPSLLARPAGESWNFVYPAAGDTTDPDGHGTHVCGTAAAAENGGGMIGLAPGCRLMPLQVELMGSTADYQRRADAINFVAQAARTNPGKRYVLNMSWKTAGDVTSIRKAIADAIKAGVVVVAAAGNDDSDMDKNSHYPASYPGLIAVAALDSSGRRASFSNYGSRVDIAAPGVGIYSTVPGQSYAYLQGTSMAAPHVTAAAALICSARPKTTVAEVVRLLRDNATPVEKLNPVYAGKLGGGLLNIAAALSKAETAAYAAKPTGNTLPAGHSEAASSGRAAKNRKSSKPLQAPPRLSGSDVVIADPVDRDGNGSQVLGGDRLTFDGYKLTWHGAKSKSYTCFSGPADESARESEKDLGPTPQGKYAIDPANIEKLASSDAWGSFRVRIEPYQATVDRMKTCFKVIRSGMYVHGGSATGSAGCIEINDDAEETDFFERLAKYGQKLELEVRYAGARETKYEDKSCPY</sequence>
<dbReference type="InterPro" id="IPR036852">
    <property type="entry name" value="Peptidase_S8/S53_dom_sf"/>
</dbReference>
<keyword evidence="2 5" id="KW-0645">Protease</keyword>
<evidence type="ECO:0000256" key="6">
    <source>
        <dbReference type="RuleBase" id="RU003355"/>
    </source>
</evidence>
<feature type="domain" description="Fervidolysin-like N-terminal prodomain" evidence="9">
    <location>
        <begin position="100"/>
        <end position="167"/>
    </location>
</feature>
<dbReference type="PANTHER" id="PTHR43806">
    <property type="entry name" value="PEPTIDASE S8"/>
    <property type="match status" value="1"/>
</dbReference>
<dbReference type="GO" id="GO:0004252">
    <property type="term" value="F:serine-type endopeptidase activity"/>
    <property type="evidence" value="ECO:0007669"/>
    <property type="project" value="UniProtKB-UniRule"/>
</dbReference>
<dbReference type="Gene3D" id="3.40.50.200">
    <property type="entry name" value="Peptidase S8/S53 domain"/>
    <property type="match status" value="1"/>
</dbReference>
<name>A0A2P7SLQ7_9HYPH</name>
<feature type="active site" description="Charge relay system" evidence="5">
    <location>
        <position position="270"/>
    </location>
</feature>
<dbReference type="InterPro" id="IPR023827">
    <property type="entry name" value="Peptidase_S8_Asp-AS"/>
</dbReference>
<dbReference type="PANTHER" id="PTHR43806:SF11">
    <property type="entry name" value="CEREVISIN-RELATED"/>
    <property type="match status" value="1"/>
</dbReference>
<dbReference type="PROSITE" id="PS00136">
    <property type="entry name" value="SUBTILASE_ASP"/>
    <property type="match status" value="1"/>
</dbReference>
<dbReference type="PROSITE" id="PS00138">
    <property type="entry name" value="SUBTILASE_SER"/>
    <property type="match status" value="1"/>
</dbReference>
<feature type="active site" description="Charge relay system" evidence="5">
    <location>
        <position position="231"/>
    </location>
</feature>
<protein>
    <submittedName>
        <fullName evidence="10">Uncharacterized protein</fullName>
    </submittedName>
</protein>
<dbReference type="AlphaFoldDB" id="A0A2P7SLQ7"/>
<dbReference type="InterPro" id="IPR054399">
    <property type="entry name" value="Fervidolysin-like_N_prodom"/>
</dbReference>
<reference evidence="10 11" key="1">
    <citation type="submission" date="2018-03" db="EMBL/GenBank/DDBJ databases">
        <title>The draft genome of Mesorhizobium sp. 6GN-30.</title>
        <authorList>
            <person name="Liu L."/>
            <person name="Li L."/>
            <person name="Wang T."/>
            <person name="Zhang X."/>
            <person name="Liang L."/>
        </authorList>
    </citation>
    <scope>NUCLEOTIDE SEQUENCE [LARGE SCALE GENOMIC DNA]</scope>
    <source>
        <strain evidence="10 11">6GN30</strain>
    </source>
</reference>
<feature type="active site" description="Charge relay system" evidence="5">
    <location>
        <position position="432"/>
    </location>
</feature>
<dbReference type="Pfam" id="PF22148">
    <property type="entry name" value="Fervidolysin_NPro-like"/>
    <property type="match status" value="1"/>
</dbReference>
<comment type="similarity">
    <text evidence="1 5 6">Belongs to the peptidase S8 family.</text>
</comment>
<comment type="caution">
    <text evidence="10">The sequence shown here is derived from an EMBL/GenBank/DDBJ whole genome shotgun (WGS) entry which is preliminary data.</text>
</comment>
<evidence type="ECO:0000256" key="4">
    <source>
        <dbReference type="ARBA" id="ARBA00022825"/>
    </source>
</evidence>
<organism evidence="10 11">
    <name type="scientific">Kumtagia ephedrae</name>
    <dbReference type="NCBI Taxonomy" id="2116701"/>
    <lineage>
        <taxon>Bacteria</taxon>
        <taxon>Pseudomonadati</taxon>
        <taxon>Pseudomonadota</taxon>
        <taxon>Alphaproteobacteria</taxon>
        <taxon>Hyphomicrobiales</taxon>
        <taxon>Phyllobacteriaceae</taxon>
        <taxon>Kumtagia</taxon>
    </lineage>
</organism>
<keyword evidence="3 5" id="KW-0378">Hydrolase</keyword>
<gene>
    <name evidence="10" type="ORF">C7I84_06615</name>
</gene>
<feature type="region of interest" description="Disordered" evidence="7">
    <location>
        <begin position="503"/>
        <end position="554"/>
    </location>
</feature>
<dbReference type="PROSITE" id="PS00137">
    <property type="entry name" value="SUBTILASE_HIS"/>
    <property type="match status" value="1"/>
</dbReference>
<accession>A0A2P7SLQ7</accession>
<evidence type="ECO:0000313" key="10">
    <source>
        <dbReference type="EMBL" id="PSJ63305.1"/>
    </source>
</evidence>
<dbReference type="InterPro" id="IPR022398">
    <property type="entry name" value="Peptidase_S8_His-AS"/>
</dbReference>
<evidence type="ECO:0000259" key="8">
    <source>
        <dbReference type="Pfam" id="PF00082"/>
    </source>
</evidence>
<feature type="region of interest" description="Disordered" evidence="7">
    <location>
        <begin position="583"/>
        <end position="604"/>
    </location>
</feature>
<feature type="domain" description="Peptidase S8/S53" evidence="8">
    <location>
        <begin position="224"/>
        <end position="468"/>
    </location>
</feature>
<dbReference type="InterPro" id="IPR015500">
    <property type="entry name" value="Peptidase_S8_subtilisin-rel"/>
</dbReference>
<dbReference type="SUPFAM" id="SSF52743">
    <property type="entry name" value="Subtilisin-like"/>
    <property type="match status" value="1"/>
</dbReference>
<dbReference type="PROSITE" id="PS51892">
    <property type="entry name" value="SUBTILASE"/>
    <property type="match status" value="1"/>
</dbReference>
<evidence type="ECO:0000256" key="3">
    <source>
        <dbReference type="ARBA" id="ARBA00022801"/>
    </source>
</evidence>
<dbReference type="GO" id="GO:0006508">
    <property type="term" value="P:proteolysis"/>
    <property type="evidence" value="ECO:0007669"/>
    <property type="project" value="UniProtKB-KW"/>
</dbReference>
<proteinExistence type="inferred from homology"/>
<dbReference type="InterPro" id="IPR023828">
    <property type="entry name" value="Peptidase_S8_Ser-AS"/>
</dbReference>
<evidence type="ECO:0000313" key="11">
    <source>
        <dbReference type="Proteomes" id="UP000241229"/>
    </source>
</evidence>
<feature type="compositionally biased region" description="Basic and acidic residues" evidence="7">
    <location>
        <begin position="588"/>
        <end position="597"/>
    </location>
</feature>
<evidence type="ECO:0000256" key="1">
    <source>
        <dbReference type="ARBA" id="ARBA00011073"/>
    </source>
</evidence>
<dbReference type="OrthoDB" id="9816306at2"/>
<dbReference type="InterPro" id="IPR050131">
    <property type="entry name" value="Peptidase_S8_subtilisin-like"/>
</dbReference>
<evidence type="ECO:0000256" key="7">
    <source>
        <dbReference type="SAM" id="MobiDB-lite"/>
    </source>
</evidence>
<dbReference type="InterPro" id="IPR000209">
    <property type="entry name" value="Peptidase_S8/S53_dom"/>
</dbReference>
<evidence type="ECO:0000259" key="9">
    <source>
        <dbReference type="Pfam" id="PF22148"/>
    </source>
</evidence>
<dbReference type="Proteomes" id="UP000241229">
    <property type="component" value="Unassembled WGS sequence"/>
</dbReference>
<keyword evidence="11" id="KW-1185">Reference proteome</keyword>
<dbReference type="PRINTS" id="PR00723">
    <property type="entry name" value="SUBTILISIN"/>
</dbReference>
<evidence type="ECO:0000256" key="5">
    <source>
        <dbReference type="PROSITE-ProRule" id="PRU01240"/>
    </source>
</evidence>
<keyword evidence="4 5" id="KW-0720">Serine protease</keyword>
<dbReference type="RefSeq" id="WP_106771368.1">
    <property type="nucleotide sequence ID" value="NZ_PXYK01000005.1"/>
</dbReference>